<organism evidence="2 3">
    <name type="scientific">Gigaspora rosea</name>
    <dbReference type="NCBI Taxonomy" id="44941"/>
    <lineage>
        <taxon>Eukaryota</taxon>
        <taxon>Fungi</taxon>
        <taxon>Fungi incertae sedis</taxon>
        <taxon>Mucoromycota</taxon>
        <taxon>Glomeromycotina</taxon>
        <taxon>Glomeromycetes</taxon>
        <taxon>Diversisporales</taxon>
        <taxon>Gigasporaceae</taxon>
        <taxon>Gigaspora</taxon>
    </lineage>
</organism>
<gene>
    <name evidence="2" type="ORF">C2G38_2226590</name>
</gene>
<dbReference type="Proteomes" id="UP000266673">
    <property type="component" value="Unassembled WGS sequence"/>
</dbReference>
<reference evidence="2 3" key="1">
    <citation type="submission" date="2018-06" db="EMBL/GenBank/DDBJ databases">
        <title>Comparative genomics reveals the genomic features of Rhizophagus irregularis, R. cerebriforme, R. diaphanum and Gigaspora rosea, and their symbiotic lifestyle signature.</title>
        <authorList>
            <person name="Morin E."/>
            <person name="San Clemente H."/>
            <person name="Chen E.C.H."/>
            <person name="De La Providencia I."/>
            <person name="Hainaut M."/>
            <person name="Kuo A."/>
            <person name="Kohler A."/>
            <person name="Murat C."/>
            <person name="Tang N."/>
            <person name="Roy S."/>
            <person name="Loubradou J."/>
            <person name="Henrissat B."/>
            <person name="Grigoriev I.V."/>
            <person name="Corradi N."/>
            <person name="Roux C."/>
            <person name="Martin F.M."/>
        </authorList>
    </citation>
    <scope>NUCLEOTIDE SEQUENCE [LARGE SCALE GENOMIC DNA]</scope>
    <source>
        <strain evidence="2 3">DAOM 194757</strain>
    </source>
</reference>
<dbReference type="EMBL" id="QKWP01002559">
    <property type="protein sequence ID" value="RIB02891.1"/>
    <property type="molecule type" value="Genomic_DNA"/>
</dbReference>
<dbReference type="OrthoDB" id="2446030at2759"/>
<sequence length="115" mass="12260">MDTNTNSKAFDEPSNNAAISIDMSKIDGNTKAYIDVACQNSANVIIASIKAYIDQHAANQSATVNKLNHKEKQADQGSSSQQGNCPLTSLLNNLIINAAITQKSVDTSDATEIDF</sequence>
<dbReference type="AlphaFoldDB" id="A0A397TZR0"/>
<keyword evidence="3" id="KW-1185">Reference proteome</keyword>
<comment type="caution">
    <text evidence="2">The sequence shown here is derived from an EMBL/GenBank/DDBJ whole genome shotgun (WGS) entry which is preliminary data.</text>
</comment>
<evidence type="ECO:0000256" key="1">
    <source>
        <dbReference type="SAM" id="MobiDB-lite"/>
    </source>
</evidence>
<name>A0A397TZR0_9GLOM</name>
<proteinExistence type="predicted"/>
<accession>A0A397TZR0</accession>
<feature type="compositionally biased region" description="Polar residues" evidence="1">
    <location>
        <begin position="75"/>
        <end position="84"/>
    </location>
</feature>
<evidence type="ECO:0000313" key="3">
    <source>
        <dbReference type="Proteomes" id="UP000266673"/>
    </source>
</evidence>
<evidence type="ECO:0000313" key="2">
    <source>
        <dbReference type="EMBL" id="RIB02891.1"/>
    </source>
</evidence>
<feature type="region of interest" description="Disordered" evidence="1">
    <location>
        <begin position="63"/>
        <end position="84"/>
    </location>
</feature>
<protein>
    <submittedName>
        <fullName evidence="2">Uncharacterized protein</fullName>
    </submittedName>
</protein>